<dbReference type="PROSITE" id="PS51352">
    <property type="entry name" value="THIOREDOXIN_2"/>
    <property type="match status" value="1"/>
</dbReference>
<dbReference type="AlphaFoldDB" id="A0A7S3QIC6"/>
<dbReference type="InterPro" id="IPR045888">
    <property type="entry name" value="Erv"/>
</dbReference>
<comment type="subcellular location">
    <subcellularLocation>
        <location evidence="1">Membrane</location>
    </subcellularLocation>
</comment>
<keyword evidence="4 5" id="KW-0472">Membrane</keyword>
<evidence type="ECO:0000256" key="4">
    <source>
        <dbReference type="ARBA" id="ARBA00023136"/>
    </source>
</evidence>
<dbReference type="CDD" id="cd02961">
    <property type="entry name" value="PDI_a_family"/>
    <property type="match status" value="1"/>
</dbReference>
<evidence type="ECO:0000256" key="3">
    <source>
        <dbReference type="ARBA" id="ARBA00022989"/>
    </source>
</evidence>
<dbReference type="PANTHER" id="PTHR10984:SF37">
    <property type="entry name" value="PROTEIN DISULFIDE-ISOMERASE 5-3"/>
    <property type="match status" value="1"/>
</dbReference>
<dbReference type="SUPFAM" id="SSF52833">
    <property type="entry name" value="Thioredoxin-like"/>
    <property type="match status" value="1"/>
</dbReference>
<proteinExistence type="predicted"/>
<feature type="transmembrane region" description="Helical" evidence="5">
    <location>
        <begin position="510"/>
        <end position="532"/>
    </location>
</feature>
<dbReference type="Gene3D" id="3.40.30.10">
    <property type="entry name" value="Glutaredoxin"/>
    <property type="match status" value="1"/>
</dbReference>
<organism evidence="7">
    <name type="scientific">Chaetoceros debilis</name>
    <dbReference type="NCBI Taxonomy" id="122233"/>
    <lineage>
        <taxon>Eukaryota</taxon>
        <taxon>Sar</taxon>
        <taxon>Stramenopiles</taxon>
        <taxon>Ochrophyta</taxon>
        <taxon>Bacillariophyta</taxon>
        <taxon>Coscinodiscophyceae</taxon>
        <taxon>Chaetocerotophycidae</taxon>
        <taxon>Chaetocerotales</taxon>
        <taxon>Chaetocerotaceae</taxon>
        <taxon>Chaetoceros</taxon>
    </lineage>
</organism>
<feature type="domain" description="Thioredoxin" evidence="6">
    <location>
        <begin position="128"/>
        <end position="284"/>
    </location>
</feature>
<dbReference type="GO" id="GO:0016020">
    <property type="term" value="C:membrane"/>
    <property type="evidence" value="ECO:0007669"/>
    <property type="project" value="UniProtKB-SubCell"/>
</dbReference>
<dbReference type="Pfam" id="PF07970">
    <property type="entry name" value="COPIIcoated_ERV"/>
    <property type="match status" value="1"/>
</dbReference>
<dbReference type="PANTHER" id="PTHR10984">
    <property type="entry name" value="ENDOPLASMIC RETICULUM-GOLGI INTERMEDIATE COMPARTMENT PROTEIN"/>
    <property type="match status" value="1"/>
</dbReference>
<evidence type="ECO:0000256" key="1">
    <source>
        <dbReference type="ARBA" id="ARBA00004370"/>
    </source>
</evidence>
<dbReference type="InterPro" id="IPR036249">
    <property type="entry name" value="Thioredoxin-like_sf"/>
</dbReference>
<dbReference type="InterPro" id="IPR013766">
    <property type="entry name" value="Thioredoxin_domain"/>
</dbReference>
<keyword evidence="2 5" id="KW-0812">Transmembrane</keyword>
<keyword evidence="3 5" id="KW-1133">Transmembrane helix</keyword>
<dbReference type="Pfam" id="PF13850">
    <property type="entry name" value="ERGIC_N"/>
    <property type="match status" value="1"/>
</dbReference>
<evidence type="ECO:0000313" key="7">
    <source>
        <dbReference type="EMBL" id="CAE0477631.1"/>
    </source>
</evidence>
<gene>
    <name evidence="7" type="ORF">CDEB00056_LOCUS22484</name>
</gene>
<name>A0A7S3QIC6_9STRA</name>
<dbReference type="InterPro" id="IPR012936">
    <property type="entry name" value="Erv_C"/>
</dbReference>
<reference evidence="7" key="1">
    <citation type="submission" date="2021-01" db="EMBL/GenBank/DDBJ databases">
        <authorList>
            <person name="Corre E."/>
            <person name="Pelletier E."/>
            <person name="Niang G."/>
            <person name="Scheremetjew M."/>
            <person name="Finn R."/>
            <person name="Kale V."/>
            <person name="Holt S."/>
            <person name="Cochrane G."/>
            <person name="Meng A."/>
            <person name="Brown T."/>
            <person name="Cohen L."/>
        </authorList>
    </citation>
    <scope>NUCLEOTIDE SEQUENCE</scope>
    <source>
        <strain evidence="7">MM31A-1</strain>
    </source>
</reference>
<feature type="transmembrane region" description="Helical" evidence="5">
    <location>
        <begin position="30"/>
        <end position="52"/>
    </location>
</feature>
<dbReference type="Pfam" id="PF00085">
    <property type="entry name" value="Thioredoxin"/>
    <property type="match status" value="2"/>
</dbReference>
<sequence length="541" mass="62213">MARSRKWASNLDMYRKVPMDLLEGTKRGSIISYVAIFTMIILFFMETISFFAGSTLQTDVSLDNNTDPKLRVNINITMMDLRCDYATVDIVSPLGTSLNVTSHLSKFSLDARGLRDRFHGRNMQQSDILMHDELVTDTLEDLHVNGEDAVSLDSEGLEDAREEYVYVFVDFYASWCSHCKMLAPTWEVLAETMTEAAMEKVDETFQHLEKGHDYTTKEYNEAVKVELPVMVAKVDCVIHKQLCLDSQIFAYPTLRLFAEGKSAADYRGDRTVLEMIHWLAHVEEFHKGQIGEEKYGVLLADEIAREHLEIEETREEMIEKPEAVTGTHHHLWAETMRKHRIRKKAEQWDDERHAGCQISGFLWVDRVPGNFHIQARSPSHDIEVHMTNVSHEVHELSFGDPNSKRLIKAKNFAAPPGFDRTIAPLNGNVYINEKKHEAFHHYLKVVTTEFDDPYDNKKKKGNGPRAYQLLSSSQLSYYRPDIVPEAKFSYDPSPIAVYHRKAYSKRWYDYITNLMAIIGGTFTVIGMMENTINAAISKKRR</sequence>
<evidence type="ECO:0000256" key="2">
    <source>
        <dbReference type="ARBA" id="ARBA00022692"/>
    </source>
</evidence>
<dbReference type="GO" id="GO:0005783">
    <property type="term" value="C:endoplasmic reticulum"/>
    <property type="evidence" value="ECO:0007669"/>
    <property type="project" value="TreeGrafter"/>
</dbReference>
<dbReference type="GO" id="GO:0030134">
    <property type="term" value="C:COPII-coated ER to Golgi transport vesicle"/>
    <property type="evidence" value="ECO:0007669"/>
    <property type="project" value="TreeGrafter"/>
</dbReference>
<dbReference type="InterPro" id="IPR039542">
    <property type="entry name" value="Erv_N"/>
</dbReference>
<protein>
    <recommendedName>
        <fullName evidence="6">Thioredoxin domain-containing protein</fullName>
    </recommendedName>
</protein>
<evidence type="ECO:0000259" key="6">
    <source>
        <dbReference type="PROSITE" id="PS51352"/>
    </source>
</evidence>
<evidence type="ECO:0000256" key="5">
    <source>
        <dbReference type="SAM" id="Phobius"/>
    </source>
</evidence>
<accession>A0A7S3QIC6</accession>
<dbReference type="EMBL" id="HBIO01029309">
    <property type="protein sequence ID" value="CAE0477631.1"/>
    <property type="molecule type" value="Transcribed_RNA"/>
</dbReference>